<proteinExistence type="predicted"/>
<protein>
    <recommendedName>
        <fullName evidence="2">Methyltransferase FkbM domain-containing protein</fullName>
    </recommendedName>
</protein>
<reference evidence="3 4" key="1">
    <citation type="journal article" date="2012" name="J. Bacteriol.">
        <title>Genome Sequence of the Pattern-Forming Social Bacterium Paenibacillus dendritiformis C454 Chiral Morphotype.</title>
        <authorList>
            <person name="Sirota-Madi A."/>
            <person name="Olender T."/>
            <person name="Helman Y."/>
            <person name="Brainis I."/>
            <person name="Finkelshtein A."/>
            <person name="Roth D."/>
            <person name="Hagai E."/>
            <person name="Leshkowitz D."/>
            <person name="Brodsky L."/>
            <person name="Galatenko V."/>
            <person name="Nikolaev V."/>
            <person name="Gutnick D.L."/>
            <person name="Lancet D."/>
            <person name="Ben-Jacob E."/>
        </authorList>
    </citation>
    <scope>NUCLEOTIDE SEQUENCE [LARGE SCALE GENOMIC DNA]</scope>
    <source>
        <strain evidence="3 4">C454</strain>
    </source>
</reference>
<dbReference type="SUPFAM" id="SSF53335">
    <property type="entry name" value="S-adenosyl-L-methionine-dependent methyltransferases"/>
    <property type="match status" value="1"/>
</dbReference>
<accession>H3S9M6</accession>
<sequence>MEFQIRLRDETIISGYKDEYITNVIKTNSDYYEIAELKRFSIYIPNKSIIYDIGANIGNHTIYFCKYYRPQKIYAFEPVLSNADLLEENVALNQLTDIEIIRAAVGSESGKAGVSVNERNMGECKITRDDTGTVEIVSIDELNIEKPDFIKIDVEGNELDVLRGMEEVLASSNPTIWIEINNHFDEVDSFLKKYKYELIDIHHFNYIYIKVDNLDKRLNITQTFKENVVSQYKQTLIDKWNLNKWLSAEKEKLKKSEQELVREKEKFNLEQRNNLNIINGLRLELEEKQKEIENITKKNEVENQKLYNKILYHIEMERRALQEIITLKEHYRIIESRYNRLKKSLPGKIAVRIWKMVKK</sequence>
<dbReference type="PATRIC" id="fig|1131935.3.peg.192"/>
<keyword evidence="4" id="KW-1185">Reference proteome</keyword>
<dbReference type="Proteomes" id="UP000003900">
    <property type="component" value="Unassembled WGS sequence"/>
</dbReference>
<dbReference type="NCBIfam" id="TIGR01444">
    <property type="entry name" value="fkbM_fam"/>
    <property type="match status" value="1"/>
</dbReference>
<dbReference type="Gene3D" id="3.40.50.150">
    <property type="entry name" value="Vaccinia Virus protein VP39"/>
    <property type="match status" value="1"/>
</dbReference>
<gene>
    <name evidence="3" type="ORF">PDENDC454_01025</name>
</gene>
<comment type="caution">
    <text evidence="3">The sequence shown here is derived from an EMBL/GenBank/DDBJ whole genome shotgun (WGS) entry which is preliminary data.</text>
</comment>
<dbReference type="EMBL" id="AHKH01000002">
    <property type="protein sequence ID" value="EHQ64144.1"/>
    <property type="molecule type" value="Genomic_DNA"/>
</dbReference>
<dbReference type="InterPro" id="IPR006342">
    <property type="entry name" value="FkbM_mtfrase"/>
</dbReference>
<dbReference type="InterPro" id="IPR029063">
    <property type="entry name" value="SAM-dependent_MTases_sf"/>
</dbReference>
<dbReference type="STRING" id="1131935.PDENDC454_01025"/>
<name>H3S9M6_9BACL</name>
<dbReference type="Pfam" id="PF05050">
    <property type="entry name" value="Methyltransf_21"/>
    <property type="match status" value="1"/>
</dbReference>
<dbReference type="PANTHER" id="PTHR34203:SF15">
    <property type="entry name" value="SLL1173 PROTEIN"/>
    <property type="match status" value="1"/>
</dbReference>
<feature type="coiled-coil region" evidence="1">
    <location>
        <begin position="246"/>
        <end position="305"/>
    </location>
</feature>
<organism evidence="3 4">
    <name type="scientific">Paenibacillus dendritiformis C454</name>
    <dbReference type="NCBI Taxonomy" id="1131935"/>
    <lineage>
        <taxon>Bacteria</taxon>
        <taxon>Bacillati</taxon>
        <taxon>Bacillota</taxon>
        <taxon>Bacilli</taxon>
        <taxon>Bacillales</taxon>
        <taxon>Paenibacillaceae</taxon>
        <taxon>Paenibacillus</taxon>
    </lineage>
</organism>
<evidence type="ECO:0000313" key="4">
    <source>
        <dbReference type="Proteomes" id="UP000003900"/>
    </source>
</evidence>
<keyword evidence="1" id="KW-0175">Coiled coil</keyword>
<dbReference type="RefSeq" id="WP_006674715.1">
    <property type="nucleotide sequence ID" value="NZ_AHKH01000002.1"/>
</dbReference>
<feature type="domain" description="Methyltransferase FkbM" evidence="2">
    <location>
        <begin position="52"/>
        <end position="198"/>
    </location>
</feature>
<dbReference type="PANTHER" id="PTHR34203">
    <property type="entry name" value="METHYLTRANSFERASE, FKBM FAMILY PROTEIN"/>
    <property type="match status" value="1"/>
</dbReference>
<evidence type="ECO:0000256" key="1">
    <source>
        <dbReference type="SAM" id="Coils"/>
    </source>
</evidence>
<evidence type="ECO:0000259" key="2">
    <source>
        <dbReference type="Pfam" id="PF05050"/>
    </source>
</evidence>
<dbReference type="AlphaFoldDB" id="H3S9M6"/>
<evidence type="ECO:0000313" key="3">
    <source>
        <dbReference type="EMBL" id="EHQ64144.1"/>
    </source>
</evidence>
<dbReference type="OrthoDB" id="9795068at2"/>
<dbReference type="InterPro" id="IPR052514">
    <property type="entry name" value="SAM-dependent_MTase"/>
</dbReference>